<dbReference type="InterPro" id="IPR051913">
    <property type="entry name" value="GH2_Domain-Containing"/>
</dbReference>
<dbReference type="Proteomes" id="UP000054223">
    <property type="component" value="Unassembled WGS sequence"/>
</dbReference>
<dbReference type="InterPro" id="IPR006103">
    <property type="entry name" value="Glyco_hydro_2_cat"/>
</dbReference>
<gene>
    <name evidence="2" type="ORF">ASU33_15280</name>
</gene>
<sequence>MLPWQIGRTLLAFVAAPKTLGYCLTFALGVLVGCQKQAESRDVQPPKSVVPVRVVKTSTGYQLLRGNKPYFIKGGAGLEHYAELRAAGGNSVRLYSTDYAEVKLDEAHRHGLTVMLGLWMTPEYAGFDYYNKQAVEQQFEAIRKQVLRYRNHPALLMWNVGNELDMRASNPQVFRALNDVAKLIHELDPYHPVTTSVTATLDKIPALHRLAPDIDLLGVNVFGGLYSLPTDIRQQGWDAPYIVTEYGARGYWEPPKTAWQAPIEQTSASKAEFMLERYQRSVATDTTRCLGAYAFYWGGNRFEATPTWFNLFGPKGEKTALVDVLHYLWRGSFPTNQAPHVSLLEINGQYATDNIKLKAGQEYRAAVTAFDPEGDELTAQWYIMPDVAVAADLTDQATKPEIVGGLIKAASGKQVHFRAPVRAGAYRIYVTIFDKKGSIGTANAPFYCDVAASAAAQQP</sequence>
<protein>
    <recommendedName>
        <fullName evidence="1">Glycoside hydrolase family 2 catalytic domain-containing protein</fullName>
    </recommendedName>
</protein>
<keyword evidence="3" id="KW-1185">Reference proteome</keyword>
<proteinExistence type="predicted"/>
<dbReference type="EMBL" id="LNAL01000007">
    <property type="protein sequence ID" value="KUG07684.1"/>
    <property type="molecule type" value="Genomic_DNA"/>
</dbReference>
<dbReference type="SUPFAM" id="SSF51445">
    <property type="entry name" value="(Trans)glycosidases"/>
    <property type="match status" value="1"/>
</dbReference>
<evidence type="ECO:0000313" key="3">
    <source>
        <dbReference type="Proteomes" id="UP000054223"/>
    </source>
</evidence>
<dbReference type="Gene3D" id="3.20.20.80">
    <property type="entry name" value="Glycosidases"/>
    <property type="match status" value="1"/>
</dbReference>
<feature type="domain" description="Glycoside hydrolase family 2 catalytic" evidence="1">
    <location>
        <begin position="106"/>
        <end position="249"/>
    </location>
</feature>
<reference evidence="2 3" key="1">
    <citation type="submission" date="2015-11" db="EMBL/GenBank/DDBJ databases">
        <title>Solirubrum puertoriconensis gen. nov. an environmental bacteria isolated in Puerto Rico.</title>
        <authorList>
            <person name="Cuebas-Irizarry M.F."/>
            <person name="Montalvo-Rodriguez R."/>
        </authorList>
    </citation>
    <scope>NUCLEOTIDE SEQUENCE [LARGE SCALE GENOMIC DNA]</scope>
    <source>
        <strain evidence="2 3">MC1A</strain>
    </source>
</reference>
<organism evidence="2 3">
    <name type="scientific">Solirubrum puertoriconensis</name>
    <dbReference type="NCBI Taxonomy" id="1751427"/>
    <lineage>
        <taxon>Bacteria</taxon>
        <taxon>Pseudomonadati</taxon>
        <taxon>Bacteroidota</taxon>
        <taxon>Cytophagia</taxon>
        <taxon>Cytophagales</taxon>
    </lineage>
</organism>
<dbReference type="OrthoDB" id="9801077at2"/>
<accession>A0A9X0HKM9</accession>
<dbReference type="Pfam" id="PF02836">
    <property type="entry name" value="Glyco_hydro_2_C"/>
    <property type="match status" value="1"/>
</dbReference>
<evidence type="ECO:0000313" key="2">
    <source>
        <dbReference type="EMBL" id="KUG07684.1"/>
    </source>
</evidence>
<comment type="caution">
    <text evidence="2">The sequence shown here is derived from an EMBL/GenBank/DDBJ whole genome shotgun (WGS) entry which is preliminary data.</text>
</comment>
<dbReference type="GO" id="GO:0005975">
    <property type="term" value="P:carbohydrate metabolic process"/>
    <property type="evidence" value="ECO:0007669"/>
    <property type="project" value="InterPro"/>
</dbReference>
<dbReference type="PANTHER" id="PTHR42732">
    <property type="entry name" value="BETA-GALACTOSIDASE"/>
    <property type="match status" value="1"/>
</dbReference>
<dbReference type="RefSeq" id="WP_059071307.1">
    <property type="nucleotide sequence ID" value="NZ_LNAL01000007.1"/>
</dbReference>
<dbReference type="InterPro" id="IPR017853">
    <property type="entry name" value="GH"/>
</dbReference>
<name>A0A9X0HKM9_SOLP1</name>
<dbReference type="AlphaFoldDB" id="A0A9X0HKM9"/>
<dbReference type="GO" id="GO:0004553">
    <property type="term" value="F:hydrolase activity, hydrolyzing O-glycosyl compounds"/>
    <property type="evidence" value="ECO:0007669"/>
    <property type="project" value="InterPro"/>
</dbReference>
<evidence type="ECO:0000259" key="1">
    <source>
        <dbReference type="Pfam" id="PF02836"/>
    </source>
</evidence>
<dbReference type="PANTHER" id="PTHR42732:SF1">
    <property type="entry name" value="BETA-MANNOSIDASE"/>
    <property type="match status" value="1"/>
</dbReference>